<dbReference type="EnsemblPlants" id="ONIVA01G45270.1">
    <property type="protein sequence ID" value="ONIVA01G45270.1"/>
    <property type="gene ID" value="ONIVA01G45270"/>
</dbReference>
<feature type="compositionally biased region" description="Basic and acidic residues" evidence="1">
    <location>
        <begin position="152"/>
        <end position="163"/>
    </location>
</feature>
<dbReference type="Gramene" id="ONIVA01G45270.1">
    <property type="protein sequence ID" value="ONIVA01G45270.1"/>
    <property type="gene ID" value="ONIVA01G45270"/>
</dbReference>
<protein>
    <submittedName>
        <fullName evidence="2">Uncharacterized protein</fullName>
    </submittedName>
</protein>
<sequence>MPGSWHREGGAGASAATSCSAGSWPRQPKREGRLVLGTGKAASAPRRRLLGFRSRNRRRRAADSRLGRRRRRRRRRLAAASFSQLPPAGAAGGGSGRFLAPAAQNAAAAAASWPPRQEAAAEKAIEEGGDYSWRQIALRIFGGNSGIRRRRPEREGRLGEREI</sequence>
<organism evidence="2">
    <name type="scientific">Oryza nivara</name>
    <name type="common">Indian wild rice</name>
    <name type="synonym">Oryza sativa f. spontanea</name>
    <dbReference type="NCBI Taxonomy" id="4536"/>
    <lineage>
        <taxon>Eukaryota</taxon>
        <taxon>Viridiplantae</taxon>
        <taxon>Streptophyta</taxon>
        <taxon>Embryophyta</taxon>
        <taxon>Tracheophyta</taxon>
        <taxon>Spermatophyta</taxon>
        <taxon>Magnoliopsida</taxon>
        <taxon>Liliopsida</taxon>
        <taxon>Poales</taxon>
        <taxon>Poaceae</taxon>
        <taxon>BOP clade</taxon>
        <taxon>Oryzoideae</taxon>
        <taxon>Oryzeae</taxon>
        <taxon>Oryzinae</taxon>
        <taxon>Oryza</taxon>
    </lineage>
</organism>
<feature type="region of interest" description="Disordered" evidence="1">
    <location>
        <begin position="144"/>
        <end position="163"/>
    </location>
</feature>
<proteinExistence type="predicted"/>
<accession>A0A0E0FWY3</accession>
<dbReference type="HOGENOM" id="CLU_1629695_0_0_1"/>
<dbReference type="Proteomes" id="UP000006591">
    <property type="component" value="Chromosome 1"/>
</dbReference>
<feature type="compositionally biased region" description="Basic residues" evidence="1">
    <location>
        <begin position="67"/>
        <end position="77"/>
    </location>
</feature>
<dbReference type="AlphaFoldDB" id="A0A0E0FWY3"/>
<keyword evidence="3" id="KW-1185">Reference proteome</keyword>
<feature type="compositionally biased region" description="Basic residues" evidence="1">
    <location>
        <begin position="45"/>
        <end position="60"/>
    </location>
</feature>
<feature type="compositionally biased region" description="Low complexity" evidence="1">
    <location>
        <begin position="100"/>
        <end position="118"/>
    </location>
</feature>
<feature type="region of interest" description="Disordered" evidence="1">
    <location>
        <begin position="1"/>
        <end position="124"/>
    </location>
</feature>
<reference evidence="2" key="2">
    <citation type="submission" date="2018-04" db="EMBL/GenBank/DDBJ databases">
        <title>OnivRS2 (Oryza nivara Reference Sequence Version 2).</title>
        <authorList>
            <person name="Zhang J."/>
            <person name="Kudrna D."/>
            <person name="Lee S."/>
            <person name="Talag J."/>
            <person name="Rajasekar S."/>
            <person name="Welchert J."/>
            <person name="Hsing Y.-I."/>
            <person name="Wing R.A."/>
        </authorList>
    </citation>
    <scope>NUCLEOTIDE SEQUENCE [LARGE SCALE GENOMIC DNA]</scope>
</reference>
<name>A0A0E0FWY3_ORYNI</name>
<evidence type="ECO:0000313" key="3">
    <source>
        <dbReference type="Proteomes" id="UP000006591"/>
    </source>
</evidence>
<dbReference type="PROSITE" id="PS51257">
    <property type="entry name" value="PROKAR_LIPOPROTEIN"/>
    <property type="match status" value="1"/>
</dbReference>
<feature type="compositionally biased region" description="Low complexity" evidence="1">
    <location>
        <begin position="13"/>
        <end position="23"/>
    </location>
</feature>
<reference evidence="2" key="1">
    <citation type="submission" date="2015-04" db="UniProtKB">
        <authorList>
            <consortium name="EnsemblPlants"/>
        </authorList>
    </citation>
    <scope>IDENTIFICATION</scope>
    <source>
        <strain evidence="2">SL10</strain>
    </source>
</reference>
<evidence type="ECO:0000256" key="1">
    <source>
        <dbReference type="SAM" id="MobiDB-lite"/>
    </source>
</evidence>
<evidence type="ECO:0000313" key="2">
    <source>
        <dbReference type="EnsemblPlants" id="ONIVA01G45270.1"/>
    </source>
</evidence>